<evidence type="ECO:0000313" key="4">
    <source>
        <dbReference type="Proteomes" id="UP000324973"/>
    </source>
</evidence>
<dbReference type="PANTHER" id="PTHR22642">
    <property type="entry name" value="IMIDAZOLONEPROPIONASE"/>
    <property type="match status" value="1"/>
</dbReference>
<sequence length="533" mass="57315">MRLPLLLGCLLLALPVHAAEMLLVNGRIWTGDDERPQAGAMAVRDGRIVAVGDAAAVAAAVSGTAVRIDLGGRRVVPGINDAHVHLGASPPSTRLELPFPESTSDELEAALKAQPAGGDGWITGDIGGAIWTDPTWHQARLDALHPTRPLQLQMFTGHGLLLNTAAQRALGIDPDVAVPGGWYGKGPDGAFDGRVYEYAHWRTLAHSPPRPDAEEVQSIQRYSQATLKWGTTSLQVMAWMPPERFVGLWNAAGARSRLRLIRFPMPAADDEPVVADALEKHPADTPRIAVSGTKWIIDGTPVDQAAPLREPYPGTGGNGRLNFDQTRIEALLREILARDDQALLHVAGDVAAIAIMDAMETIASPAQWRARRLRFEHGDGLAPDLLARAASFGIVVVQNPSHFSMPEDHPFASLVRERGFSPLSGLLDAGVPLALGSDGPPNPWLNLMFATAPVTRPEQALTREQALRAYTHGSAYAEFTDHEKGRLVAGYVADFAVLSQDVLDPELPAQALPGTRSLLTVIDGDIAWRDPEF</sequence>
<dbReference type="GO" id="GO:0016810">
    <property type="term" value="F:hydrolase activity, acting on carbon-nitrogen (but not peptide) bonds"/>
    <property type="evidence" value="ECO:0007669"/>
    <property type="project" value="InterPro"/>
</dbReference>
<dbReference type="InterPro" id="IPR013108">
    <property type="entry name" value="Amidohydro_3"/>
</dbReference>
<keyword evidence="1" id="KW-0732">Signal</keyword>
<dbReference type="Gene3D" id="3.20.20.140">
    <property type="entry name" value="Metal-dependent hydrolases"/>
    <property type="match status" value="1"/>
</dbReference>
<reference evidence="3 4" key="1">
    <citation type="submission" date="2019-08" db="EMBL/GenBank/DDBJ databases">
        <title>Luteimonas viscosus sp. nov., isolated from soil of a sunflower field.</title>
        <authorList>
            <person name="Jianli Z."/>
            <person name="Ying Z."/>
        </authorList>
    </citation>
    <scope>NUCLEOTIDE SEQUENCE [LARGE SCALE GENOMIC DNA]</scope>
    <source>
        <strain evidence="3 4">XBU10</strain>
    </source>
</reference>
<feature type="domain" description="Amidohydrolase 3" evidence="2">
    <location>
        <begin position="68"/>
        <end position="526"/>
    </location>
</feature>
<keyword evidence="3" id="KW-0378">Hydrolase</keyword>
<dbReference type="Pfam" id="PF07969">
    <property type="entry name" value="Amidohydro_3"/>
    <property type="match status" value="1"/>
</dbReference>
<dbReference type="AlphaFoldDB" id="A0A5D4XNW4"/>
<dbReference type="SUPFAM" id="SSF51556">
    <property type="entry name" value="Metallo-dependent hydrolases"/>
    <property type="match status" value="1"/>
</dbReference>
<comment type="caution">
    <text evidence="3">The sequence shown here is derived from an EMBL/GenBank/DDBJ whole genome shotgun (WGS) entry which is preliminary data.</text>
</comment>
<dbReference type="OrthoDB" id="9031471at2"/>
<evidence type="ECO:0000259" key="2">
    <source>
        <dbReference type="Pfam" id="PF07969"/>
    </source>
</evidence>
<keyword evidence="4" id="KW-1185">Reference proteome</keyword>
<dbReference type="PANTHER" id="PTHR22642:SF2">
    <property type="entry name" value="PROTEIN LONG AFTER FAR-RED 3"/>
    <property type="match status" value="1"/>
</dbReference>
<organism evidence="3 4">
    <name type="scientific">Luteimonas viscosa</name>
    <dbReference type="NCBI Taxonomy" id="1132694"/>
    <lineage>
        <taxon>Bacteria</taxon>
        <taxon>Pseudomonadati</taxon>
        <taxon>Pseudomonadota</taxon>
        <taxon>Gammaproteobacteria</taxon>
        <taxon>Lysobacterales</taxon>
        <taxon>Lysobacteraceae</taxon>
        <taxon>Luteimonas</taxon>
    </lineage>
</organism>
<feature type="chain" id="PRO_5022956884" evidence="1">
    <location>
        <begin position="19"/>
        <end position="533"/>
    </location>
</feature>
<accession>A0A5D4XNW4</accession>
<gene>
    <name evidence="3" type="ORF">FZO89_04885</name>
</gene>
<protein>
    <submittedName>
        <fullName evidence="3">Amidohydrolase family protein</fullName>
    </submittedName>
</protein>
<evidence type="ECO:0000256" key="1">
    <source>
        <dbReference type="SAM" id="SignalP"/>
    </source>
</evidence>
<dbReference type="InterPro" id="IPR011059">
    <property type="entry name" value="Metal-dep_hydrolase_composite"/>
</dbReference>
<dbReference type="Proteomes" id="UP000324973">
    <property type="component" value="Unassembled WGS sequence"/>
</dbReference>
<dbReference type="SUPFAM" id="SSF51338">
    <property type="entry name" value="Composite domain of metallo-dependent hydrolases"/>
    <property type="match status" value="1"/>
</dbReference>
<dbReference type="InterPro" id="IPR032466">
    <property type="entry name" value="Metal_Hydrolase"/>
</dbReference>
<evidence type="ECO:0000313" key="3">
    <source>
        <dbReference type="EMBL" id="TYT25645.1"/>
    </source>
</evidence>
<dbReference type="RefSeq" id="WP_149102195.1">
    <property type="nucleotide sequence ID" value="NZ_VTFT01000001.1"/>
</dbReference>
<dbReference type="EMBL" id="VTFT01000001">
    <property type="protein sequence ID" value="TYT25645.1"/>
    <property type="molecule type" value="Genomic_DNA"/>
</dbReference>
<proteinExistence type="predicted"/>
<name>A0A5D4XNW4_9GAMM</name>
<dbReference type="Gene3D" id="3.10.310.70">
    <property type="match status" value="1"/>
</dbReference>
<feature type="signal peptide" evidence="1">
    <location>
        <begin position="1"/>
        <end position="18"/>
    </location>
</feature>
<dbReference type="Gene3D" id="2.30.40.10">
    <property type="entry name" value="Urease, subunit C, domain 1"/>
    <property type="match status" value="1"/>
</dbReference>